<keyword evidence="6" id="KW-1185">Reference proteome</keyword>
<protein>
    <submittedName>
        <fullName evidence="5">Type 1 glutamine amidotransferase-like domain-containing protein</fullName>
    </submittedName>
</protein>
<dbReference type="Pfam" id="PF03575">
    <property type="entry name" value="Peptidase_S51"/>
    <property type="match status" value="1"/>
</dbReference>
<reference evidence="5 6" key="1">
    <citation type="submission" date="2023-02" db="EMBL/GenBank/DDBJ databases">
        <authorList>
            <person name="Liu G."/>
        </authorList>
    </citation>
    <scope>NUCLEOTIDE SEQUENCE [LARGE SCALE GENOMIC DNA]</scope>
    <source>
        <strain evidence="5 6">DSM 23008</strain>
    </source>
</reference>
<evidence type="ECO:0000256" key="1">
    <source>
        <dbReference type="ARBA" id="ARBA00006534"/>
    </source>
</evidence>
<dbReference type="InterPro" id="IPR005320">
    <property type="entry name" value="Peptidase_S51"/>
</dbReference>
<dbReference type="RefSeq" id="WP_274273442.1">
    <property type="nucleotide sequence ID" value="NZ_CP117834.1"/>
</dbReference>
<keyword evidence="3" id="KW-0378">Hydrolase</keyword>
<evidence type="ECO:0000256" key="2">
    <source>
        <dbReference type="ARBA" id="ARBA00022670"/>
    </source>
</evidence>
<organism evidence="5 6">
    <name type="scientific">Shouchella hunanensis</name>
    <dbReference type="NCBI Taxonomy" id="766894"/>
    <lineage>
        <taxon>Bacteria</taxon>
        <taxon>Bacillati</taxon>
        <taxon>Bacillota</taxon>
        <taxon>Bacilli</taxon>
        <taxon>Bacillales</taxon>
        <taxon>Bacillaceae</taxon>
        <taxon>Shouchella</taxon>
    </lineage>
</organism>
<proteinExistence type="inferred from homology"/>
<sequence length="219" mass="24369">MSTHLFLFGSGPPFTEKLGKRFVEVMSEKTCIIFVIDRPGINDYRKMYEGMLKSLGVHCLFRPLPAVSEQGICDELKACGGIIIGGGNTEKYIDELVETTIGPTIRDQFHTGIPVAGFSAGAIMSMEKSMISAKDHPSKRLNVRKGLGLQQQTQVAVHFSEWKEEEHLRMITKDYGIEGFGINEKSGIYFKNGTKEMIEGSGVYKIHAGVLHKLEVENR</sequence>
<accession>A0ABY7WDB6</accession>
<evidence type="ECO:0000313" key="6">
    <source>
        <dbReference type="Proteomes" id="UP001215143"/>
    </source>
</evidence>
<dbReference type="Gene3D" id="3.40.50.880">
    <property type="match status" value="1"/>
</dbReference>
<evidence type="ECO:0000256" key="4">
    <source>
        <dbReference type="ARBA" id="ARBA00022825"/>
    </source>
</evidence>
<dbReference type="Proteomes" id="UP001215143">
    <property type="component" value="Chromosome"/>
</dbReference>
<keyword evidence="4" id="KW-0720">Serine protease</keyword>
<comment type="similarity">
    <text evidence="1">Belongs to the peptidase S51 family.</text>
</comment>
<evidence type="ECO:0000313" key="5">
    <source>
        <dbReference type="EMBL" id="WDF05624.1"/>
    </source>
</evidence>
<dbReference type="SUPFAM" id="SSF52317">
    <property type="entry name" value="Class I glutamine amidotransferase-like"/>
    <property type="match status" value="1"/>
</dbReference>
<keyword evidence="2" id="KW-0645">Protease</keyword>
<dbReference type="EMBL" id="CP117834">
    <property type="protein sequence ID" value="WDF05624.1"/>
    <property type="molecule type" value="Genomic_DNA"/>
</dbReference>
<gene>
    <name evidence="5" type="ORF">PQ477_09385</name>
</gene>
<dbReference type="InterPro" id="IPR029062">
    <property type="entry name" value="Class_I_gatase-like"/>
</dbReference>
<name>A0ABY7WDB6_9BACI</name>
<evidence type="ECO:0000256" key="3">
    <source>
        <dbReference type="ARBA" id="ARBA00022801"/>
    </source>
</evidence>